<accession>A0ABZ0CUC7</accession>
<proteinExistence type="predicted"/>
<dbReference type="GO" id="GO:0016301">
    <property type="term" value="F:kinase activity"/>
    <property type="evidence" value="ECO:0007669"/>
    <property type="project" value="UniProtKB-KW"/>
</dbReference>
<feature type="domain" description="HipA-like kinase" evidence="1">
    <location>
        <begin position="15"/>
        <end position="223"/>
    </location>
</feature>
<reference evidence="2 3" key="1">
    <citation type="submission" date="2023-10" db="EMBL/GenBank/DDBJ databases">
        <title>Bacteria for the degradation of biodegradable plastic PBAT(Polybutylene adipate terephthalate).</title>
        <authorList>
            <person name="Weon H.-Y."/>
            <person name="Yeon J."/>
        </authorList>
    </citation>
    <scope>NUCLEOTIDE SEQUENCE [LARGE SCALE GENOMIC DNA]</scope>
    <source>
        <strain evidence="2 3">SBD 7-3</strain>
    </source>
</reference>
<evidence type="ECO:0000313" key="3">
    <source>
        <dbReference type="Proteomes" id="UP001303946"/>
    </source>
</evidence>
<dbReference type="RefSeq" id="WP_316701347.1">
    <property type="nucleotide sequence ID" value="NZ_CP136336.1"/>
</dbReference>
<keyword evidence="3" id="KW-1185">Reference proteome</keyword>
<keyword evidence="2" id="KW-0418">Kinase</keyword>
<protein>
    <submittedName>
        <fullName evidence="2">HipA family kinase</fullName>
    </submittedName>
</protein>
<evidence type="ECO:0000313" key="2">
    <source>
        <dbReference type="EMBL" id="WOB08567.1"/>
    </source>
</evidence>
<evidence type="ECO:0000259" key="1">
    <source>
        <dbReference type="Pfam" id="PF20613"/>
    </source>
</evidence>
<sequence>MAALRTVHATRYLTPLREGGSLPAIVEADDDGLYVLKFRGAGQGPKALIAELVAGELARTLGLPVPEIVLMELDAELARTEPDPEIQDLIRASGGLNLALDYLPGSMTFDPLAERPDGELASRIVWFDALITNIDRTPRNANLLLWHRGLWLIDHGAALYFHHSWDDFLQRAVKPFVPIKDHVLLPFANRLHEVDAAMTAALTPERIAEIVALIPEPWLLPDPFFSGPDAQRRAYVDYFNRRLQAPRAFMEEAARAHAAHV</sequence>
<dbReference type="InterPro" id="IPR046748">
    <property type="entry name" value="HipA_2"/>
</dbReference>
<keyword evidence="2" id="KW-0808">Transferase</keyword>
<gene>
    <name evidence="2" type="ORF">RXV79_00605</name>
</gene>
<dbReference type="Proteomes" id="UP001303946">
    <property type="component" value="Chromosome"/>
</dbReference>
<dbReference type="EMBL" id="CP136336">
    <property type="protein sequence ID" value="WOB08567.1"/>
    <property type="molecule type" value="Genomic_DNA"/>
</dbReference>
<name>A0ABZ0CUC7_9BURK</name>
<organism evidence="2 3">
    <name type="scientific">Piscinibacter gummiphilus</name>
    <dbReference type="NCBI Taxonomy" id="946333"/>
    <lineage>
        <taxon>Bacteria</taxon>
        <taxon>Pseudomonadati</taxon>
        <taxon>Pseudomonadota</taxon>
        <taxon>Betaproteobacteria</taxon>
        <taxon>Burkholderiales</taxon>
        <taxon>Sphaerotilaceae</taxon>
        <taxon>Piscinibacter</taxon>
    </lineage>
</organism>
<dbReference type="Pfam" id="PF20613">
    <property type="entry name" value="HipA_2"/>
    <property type="match status" value="1"/>
</dbReference>